<dbReference type="InterPro" id="IPR006180">
    <property type="entry name" value="3-OHacyl-CoA_DH_CS"/>
</dbReference>
<keyword evidence="3" id="KW-0560">Oxidoreductase</keyword>
<feature type="site" description="Important for catalytic activity" evidence="4">
    <location>
        <position position="136"/>
    </location>
</feature>
<comment type="similarity">
    <text evidence="2">Belongs to the 3-hydroxyacyl-CoA dehydrogenase family.</text>
</comment>
<feature type="binding site" evidence="5">
    <location>
        <position position="93"/>
    </location>
    <ligand>
        <name>NAD(+)</name>
        <dbReference type="ChEBI" id="CHEBI:57540"/>
    </ligand>
</feature>
<dbReference type="PANTHER" id="PTHR48075">
    <property type="entry name" value="3-HYDROXYACYL-COA DEHYDROGENASE FAMILY PROTEIN"/>
    <property type="match status" value="1"/>
</dbReference>
<dbReference type="GO" id="GO:0019605">
    <property type="term" value="P:butyrate metabolic process"/>
    <property type="evidence" value="ECO:0007669"/>
    <property type="project" value="UniProtKB-UniPathway"/>
</dbReference>
<feature type="domain" description="3-hydroxyacyl-CoA dehydrogenase NAD binding" evidence="7">
    <location>
        <begin position="2"/>
        <end position="179"/>
    </location>
</feature>
<dbReference type="InterPro" id="IPR036291">
    <property type="entry name" value="NAD(P)-bd_dom_sf"/>
</dbReference>
<feature type="binding site" evidence="5">
    <location>
        <position position="270"/>
    </location>
    <ligand>
        <name>NAD(+)</name>
        <dbReference type="ChEBI" id="CHEBI:57540"/>
    </ligand>
</feature>
<dbReference type="PANTHER" id="PTHR48075:SF5">
    <property type="entry name" value="3-HYDROXYBUTYRYL-COA DEHYDROGENASE"/>
    <property type="match status" value="1"/>
</dbReference>
<dbReference type="GO" id="GO:0008691">
    <property type="term" value="F:3-hydroxybutyryl-CoA dehydrogenase activity"/>
    <property type="evidence" value="ECO:0007669"/>
    <property type="project" value="TreeGrafter"/>
</dbReference>
<evidence type="ECO:0000259" key="6">
    <source>
        <dbReference type="Pfam" id="PF00725"/>
    </source>
</evidence>
<dbReference type="InterPro" id="IPR006176">
    <property type="entry name" value="3-OHacyl-CoA_DH_NAD-bd"/>
</dbReference>
<dbReference type="Gene3D" id="3.40.50.720">
    <property type="entry name" value="NAD(P)-binding Rossmann-like Domain"/>
    <property type="match status" value="1"/>
</dbReference>
<dbReference type="Pfam" id="PF02737">
    <property type="entry name" value="3HCDH_N"/>
    <property type="match status" value="1"/>
</dbReference>
<dbReference type="NCBIfam" id="NF004474">
    <property type="entry name" value="PRK05808.1"/>
    <property type="match status" value="1"/>
</dbReference>
<feature type="binding site" evidence="5">
    <location>
        <position position="29"/>
    </location>
    <ligand>
        <name>NAD(+)</name>
        <dbReference type="ChEBI" id="CHEBI:57540"/>
    </ligand>
</feature>
<feature type="domain" description="3-hydroxyacyl-CoA dehydrogenase C-terminal" evidence="6">
    <location>
        <begin position="182"/>
        <end position="278"/>
    </location>
</feature>
<comment type="pathway">
    <text evidence="1">Lipid metabolism; butanoate metabolism.</text>
</comment>
<comment type="caution">
    <text evidence="8">The sequence shown here is derived from an EMBL/GenBank/DDBJ whole genome shotgun (WGS) entry which is preliminary data.</text>
</comment>
<dbReference type="RefSeq" id="WP_004815910.1">
    <property type="nucleotide sequence ID" value="NZ_CABKPG010000004.1"/>
</dbReference>
<feature type="binding site" evidence="5">
    <location>
        <begin position="7"/>
        <end position="12"/>
    </location>
    <ligand>
        <name>NAD(+)</name>
        <dbReference type="ChEBI" id="CHEBI:57540"/>
    </ligand>
</feature>
<dbReference type="PIRSF" id="PIRSF000105">
    <property type="entry name" value="HCDH"/>
    <property type="match status" value="1"/>
</dbReference>
<evidence type="ECO:0000256" key="5">
    <source>
        <dbReference type="PIRSR" id="PIRSR000105-2"/>
    </source>
</evidence>
<dbReference type="FunFam" id="3.40.50.720:FF:000009">
    <property type="entry name" value="Fatty oxidation complex, alpha subunit"/>
    <property type="match status" value="1"/>
</dbReference>
<dbReference type="SUPFAM" id="SSF48179">
    <property type="entry name" value="6-phosphogluconate dehydrogenase C-terminal domain-like"/>
    <property type="match status" value="1"/>
</dbReference>
<dbReference type="NCBIfam" id="NF005875">
    <property type="entry name" value="PRK07819.1"/>
    <property type="match status" value="1"/>
</dbReference>
<dbReference type="InterPro" id="IPR008927">
    <property type="entry name" value="6-PGluconate_DH-like_C_sf"/>
</dbReference>
<dbReference type="GeneID" id="84577580"/>
<evidence type="ECO:0000256" key="2">
    <source>
        <dbReference type="ARBA" id="ARBA00009463"/>
    </source>
</evidence>
<feature type="binding site" evidence="5">
    <location>
        <position position="88"/>
    </location>
    <ligand>
        <name>NAD(+)</name>
        <dbReference type="ChEBI" id="CHEBI:57540"/>
    </ligand>
</feature>
<sequence length="280" mass="30775">MKIGVIGSGIMGGGIVEVAAKFHEVVVRDIKDEFLDKAKARIEKDYSKQVSKGRMEEDAKEKAIKNISYTTDLKDLADCDVVIEAATENPKLKKEIFKELDEVVKEGAILASNTSSLSITDIAASTNRPENVIGMHFFNPVPVMKLVEVIRGLHTSDETNKKIFELAEEFGKQPIEVKEGPGFVVNRLLIPMINEGIGVLYDGLASVEDIDKGMQLGANHPMGPLALADLIGLDTCLAIMEVLFNEFGDSKYRPNPLLRQMVRAGDLGRKTGKGFYDYSK</sequence>
<evidence type="ECO:0000256" key="4">
    <source>
        <dbReference type="PIRSR" id="PIRSR000105-1"/>
    </source>
</evidence>
<name>A0A2N6UK66_9FIRM</name>
<dbReference type="InterPro" id="IPR006108">
    <property type="entry name" value="3HC_DH_C"/>
</dbReference>
<reference evidence="8 9" key="1">
    <citation type="submission" date="2017-09" db="EMBL/GenBank/DDBJ databases">
        <title>Bacterial strain isolated from the female urinary microbiota.</title>
        <authorList>
            <person name="Thomas-White K."/>
            <person name="Kumar N."/>
            <person name="Forster S."/>
            <person name="Putonti C."/>
            <person name="Lawley T."/>
            <person name="Wolfe A.J."/>
        </authorList>
    </citation>
    <scope>NUCLEOTIDE SEQUENCE [LARGE SCALE GENOMIC DNA]</scope>
    <source>
        <strain evidence="8 9">UMB0204</strain>
    </source>
</reference>
<evidence type="ECO:0000256" key="3">
    <source>
        <dbReference type="ARBA" id="ARBA00023002"/>
    </source>
</evidence>
<dbReference type="SUPFAM" id="SSF51735">
    <property type="entry name" value="NAD(P)-binding Rossmann-fold domains"/>
    <property type="match status" value="1"/>
</dbReference>
<dbReference type="Proteomes" id="UP000235658">
    <property type="component" value="Unassembled WGS sequence"/>
</dbReference>
<dbReference type="AlphaFoldDB" id="A0A2N6UK66"/>
<dbReference type="PROSITE" id="PS00067">
    <property type="entry name" value="3HCDH"/>
    <property type="match status" value="1"/>
</dbReference>
<dbReference type="GO" id="GO:0070403">
    <property type="term" value="F:NAD+ binding"/>
    <property type="evidence" value="ECO:0007669"/>
    <property type="project" value="InterPro"/>
</dbReference>
<evidence type="ECO:0000313" key="8">
    <source>
        <dbReference type="EMBL" id="PMC82174.1"/>
    </source>
</evidence>
<accession>A0A2N6UK66</accession>
<keyword evidence="5" id="KW-0520">NAD</keyword>
<evidence type="ECO:0000259" key="7">
    <source>
        <dbReference type="Pfam" id="PF02737"/>
    </source>
</evidence>
<evidence type="ECO:0000256" key="1">
    <source>
        <dbReference type="ARBA" id="ARBA00005086"/>
    </source>
</evidence>
<proteinExistence type="inferred from homology"/>
<gene>
    <name evidence="8" type="ORF">CJ192_00115</name>
</gene>
<dbReference type="UniPathway" id="UPA00863"/>
<protein>
    <submittedName>
        <fullName evidence="8">3-hydroxybutyryl-CoA dehydrogenase</fullName>
    </submittedName>
</protein>
<organism evidence="8 9">
    <name type="scientific">Anaerococcus hydrogenalis</name>
    <dbReference type="NCBI Taxonomy" id="33029"/>
    <lineage>
        <taxon>Bacteria</taxon>
        <taxon>Bacillati</taxon>
        <taxon>Bacillota</taxon>
        <taxon>Tissierellia</taxon>
        <taxon>Tissierellales</taxon>
        <taxon>Peptoniphilaceae</taxon>
        <taxon>Anaerococcus</taxon>
    </lineage>
</organism>
<dbReference type="Pfam" id="PF00725">
    <property type="entry name" value="3HCDH"/>
    <property type="match status" value="1"/>
</dbReference>
<evidence type="ECO:0000313" key="9">
    <source>
        <dbReference type="Proteomes" id="UP000235658"/>
    </source>
</evidence>
<feature type="binding site" evidence="5">
    <location>
        <position position="115"/>
    </location>
    <ligand>
        <name>NAD(+)</name>
        <dbReference type="ChEBI" id="CHEBI:57540"/>
    </ligand>
</feature>
<feature type="binding site" evidence="5">
    <location>
        <position position="139"/>
    </location>
    <ligand>
        <name>NAD(+)</name>
        <dbReference type="ChEBI" id="CHEBI:57540"/>
    </ligand>
</feature>
<dbReference type="EMBL" id="PNHP01000001">
    <property type="protein sequence ID" value="PMC82174.1"/>
    <property type="molecule type" value="Genomic_DNA"/>
</dbReference>
<dbReference type="InterPro" id="IPR013328">
    <property type="entry name" value="6PGD_dom2"/>
</dbReference>
<dbReference type="Gene3D" id="1.10.1040.10">
    <property type="entry name" value="N-(1-d-carboxylethyl)-l-norvaline Dehydrogenase, domain 2"/>
    <property type="match status" value="1"/>
</dbReference>
<dbReference type="GO" id="GO:0006635">
    <property type="term" value="P:fatty acid beta-oxidation"/>
    <property type="evidence" value="ECO:0007669"/>
    <property type="project" value="TreeGrafter"/>
</dbReference>
<dbReference type="InterPro" id="IPR022694">
    <property type="entry name" value="3-OHacyl-CoA_DH"/>
</dbReference>